<dbReference type="KEGG" id="ctai:NCTC12078_03186"/>
<gene>
    <name evidence="1" type="ORF">NCTC12078_03186</name>
</gene>
<organism evidence="1 2">
    <name type="scientific">Chryseobacterium taihuense</name>
    <dbReference type="NCBI Taxonomy" id="1141221"/>
    <lineage>
        <taxon>Bacteria</taxon>
        <taxon>Pseudomonadati</taxon>
        <taxon>Bacteroidota</taxon>
        <taxon>Flavobacteriia</taxon>
        <taxon>Flavobacteriales</taxon>
        <taxon>Weeksellaceae</taxon>
        <taxon>Chryseobacterium group</taxon>
        <taxon>Chryseobacterium</taxon>
    </lineage>
</organism>
<reference evidence="1 2" key="1">
    <citation type="submission" date="2019-02" db="EMBL/GenBank/DDBJ databases">
        <authorList>
            <consortium name="Pathogen Informatics"/>
        </authorList>
    </citation>
    <scope>NUCLEOTIDE SEQUENCE [LARGE SCALE GENOMIC DNA]</scope>
    <source>
        <strain evidence="1 2">3012STDY6944375</strain>
    </source>
</reference>
<name>A0A4U8WF87_9FLAO</name>
<sequence>MINKVLDFVADIKSRSGFYTVEDNLEKTLSFSDKAFNFIATNTKEDFLYKWDREITDEELIWERIGNLELDWELTLDNIYLYGGFKNWGFSDALVSHSPDYESIGCEHPYFTKEEERFLKEETFFFCKSAHGMGNGTYGIFHRTKEKYPFDILYLDNGRFFKTNFSLESYYQAMIDSMAVCGWQYFYLDFEEIKTKCADFKVGQRWLTIYPYSEGMALSPLGHNVTKETSRLDAVVHHMEVCVYLLPKIFPDKDFSYHKQRLEDFKIFLNK</sequence>
<dbReference type="AlphaFoldDB" id="A0A4U8WF87"/>
<dbReference type="RefSeq" id="WP_130915141.1">
    <property type="nucleotide sequence ID" value="NZ_LR215974.1"/>
</dbReference>
<evidence type="ECO:0000313" key="2">
    <source>
        <dbReference type="Proteomes" id="UP000290013"/>
    </source>
</evidence>
<dbReference type="EMBL" id="LR215974">
    <property type="protein sequence ID" value="VFB05131.1"/>
    <property type="molecule type" value="Genomic_DNA"/>
</dbReference>
<evidence type="ECO:0000313" key="1">
    <source>
        <dbReference type="EMBL" id="VFB05131.1"/>
    </source>
</evidence>
<accession>A0A4U8WF87</accession>
<dbReference type="Proteomes" id="UP000290013">
    <property type="component" value="Chromosome"/>
</dbReference>
<protein>
    <submittedName>
        <fullName evidence="1">Uncharacterized protein</fullName>
    </submittedName>
</protein>
<proteinExistence type="predicted"/>